<keyword evidence="2" id="KW-1185">Reference proteome</keyword>
<dbReference type="RefSeq" id="WP_208057875.1">
    <property type="nucleotide sequence ID" value="NZ_JAGDYP010000001.1"/>
</dbReference>
<dbReference type="Proteomes" id="UP000681610">
    <property type="component" value="Unassembled WGS sequence"/>
</dbReference>
<comment type="caution">
    <text evidence="1">The sequence shown here is derived from an EMBL/GenBank/DDBJ whole genome shotgun (WGS) entry which is preliminary data.</text>
</comment>
<organism evidence="1 2">
    <name type="scientific">Capnocytophaga bilenii</name>
    <dbReference type="NCBI Taxonomy" id="2819369"/>
    <lineage>
        <taxon>Bacteria</taxon>
        <taxon>Pseudomonadati</taxon>
        <taxon>Bacteroidota</taxon>
        <taxon>Flavobacteriia</taxon>
        <taxon>Flavobacteriales</taxon>
        <taxon>Flavobacteriaceae</taxon>
        <taxon>Capnocytophaga</taxon>
    </lineage>
</organism>
<dbReference type="Pfam" id="PF11692">
    <property type="entry name" value="DUF3289"/>
    <property type="match status" value="1"/>
</dbReference>
<dbReference type="InterPro" id="IPR017483">
    <property type="entry name" value="CHP03034"/>
</dbReference>
<sequence length="85" mass="9660">MAQAASLRQRGGTLVFRIIDHFGLDVADIESYGSASKIIKKNWKVAALASDMARGFCAWFILQHLRGYKPFITIMEKEQILKFKI</sequence>
<protein>
    <submittedName>
        <fullName evidence="1">DUF3289 family protein</fullName>
    </submittedName>
</protein>
<accession>A0ABS3PV67</accession>
<name>A0ABS3PV67_9FLAO</name>
<evidence type="ECO:0000313" key="2">
    <source>
        <dbReference type="Proteomes" id="UP000681610"/>
    </source>
</evidence>
<proteinExistence type="predicted"/>
<gene>
    <name evidence="1" type="ORF">J4N46_01945</name>
</gene>
<evidence type="ECO:0000313" key="1">
    <source>
        <dbReference type="EMBL" id="MBO1883209.1"/>
    </source>
</evidence>
<reference evidence="1 2" key="1">
    <citation type="submission" date="2021-03" db="EMBL/GenBank/DDBJ databases">
        <title>Isolation and description of Capnocytophaga bilenii sp. nov., a novel Capnocytophaga species, isolated from a gingivitis subject.</title>
        <authorList>
            <person name="Antezack A."/>
            <person name="Monnet-Corti V."/>
            <person name="La Scola B."/>
        </authorList>
    </citation>
    <scope>NUCLEOTIDE SEQUENCE [LARGE SCALE GENOMIC DNA]</scope>
    <source>
        <strain evidence="1 2">Marseille-Q4570</strain>
    </source>
</reference>
<dbReference type="EMBL" id="JAGDYP010000001">
    <property type="protein sequence ID" value="MBO1883209.1"/>
    <property type="molecule type" value="Genomic_DNA"/>
</dbReference>